<protein>
    <submittedName>
        <fullName evidence="2">Uncharacterized protein</fullName>
    </submittedName>
</protein>
<accession>A0A396H4T4</accession>
<evidence type="ECO:0000313" key="3">
    <source>
        <dbReference type="Proteomes" id="UP000265566"/>
    </source>
</evidence>
<sequence>MEIWGKMDLTKEETEEGRVADETEGCGEEIFTGEHHPLAISSTSTKRPPLEPPPRVIMIIRKRRLKLQHLSILQKTEFVLLPLDLSLGRPPRKPPDEVRITLLPHISSLSRPPPKPPWVILDWVCLTLFNPFAFYRLISVQSDRVKKSETKYSRNVCGEAKKIIRNWIGKKTLDSHISFVTFRRWKMLMNGLLGCEL</sequence>
<reference evidence="3" key="1">
    <citation type="journal article" date="2018" name="Nat. Plants">
        <title>Whole-genome landscape of Medicago truncatula symbiotic genes.</title>
        <authorList>
            <person name="Pecrix Y."/>
            <person name="Staton S.E."/>
            <person name="Sallet E."/>
            <person name="Lelandais-Briere C."/>
            <person name="Moreau S."/>
            <person name="Carrere S."/>
            <person name="Blein T."/>
            <person name="Jardinaud M.F."/>
            <person name="Latrasse D."/>
            <person name="Zouine M."/>
            <person name="Zahm M."/>
            <person name="Kreplak J."/>
            <person name="Mayjonade B."/>
            <person name="Satge C."/>
            <person name="Perez M."/>
            <person name="Cauet S."/>
            <person name="Marande W."/>
            <person name="Chantry-Darmon C."/>
            <person name="Lopez-Roques C."/>
            <person name="Bouchez O."/>
            <person name="Berard A."/>
            <person name="Debelle F."/>
            <person name="Munos S."/>
            <person name="Bendahmane A."/>
            <person name="Berges H."/>
            <person name="Niebel A."/>
            <person name="Buitink J."/>
            <person name="Frugier F."/>
            <person name="Benhamed M."/>
            <person name="Crespi M."/>
            <person name="Gouzy J."/>
            <person name="Gamas P."/>
        </authorList>
    </citation>
    <scope>NUCLEOTIDE SEQUENCE [LARGE SCALE GENOMIC DNA]</scope>
    <source>
        <strain evidence="3">cv. Jemalong A17</strain>
    </source>
</reference>
<organism evidence="2 3">
    <name type="scientific">Medicago truncatula</name>
    <name type="common">Barrel medic</name>
    <name type="synonym">Medicago tribuloides</name>
    <dbReference type="NCBI Taxonomy" id="3880"/>
    <lineage>
        <taxon>Eukaryota</taxon>
        <taxon>Viridiplantae</taxon>
        <taxon>Streptophyta</taxon>
        <taxon>Embryophyta</taxon>
        <taxon>Tracheophyta</taxon>
        <taxon>Spermatophyta</taxon>
        <taxon>Magnoliopsida</taxon>
        <taxon>eudicotyledons</taxon>
        <taxon>Gunneridae</taxon>
        <taxon>Pentapetalae</taxon>
        <taxon>rosids</taxon>
        <taxon>fabids</taxon>
        <taxon>Fabales</taxon>
        <taxon>Fabaceae</taxon>
        <taxon>Papilionoideae</taxon>
        <taxon>50 kb inversion clade</taxon>
        <taxon>NPAAA clade</taxon>
        <taxon>Hologalegina</taxon>
        <taxon>IRL clade</taxon>
        <taxon>Trifolieae</taxon>
        <taxon>Medicago</taxon>
    </lineage>
</organism>
<dbReference type="AlphaFoldDB" id="A0A396H4T4"/>
<gene>
    <name evidence="2" type="ORF">MtrunA17_Chr7g0239141</name>
</gene>
<proteinExistence type="predicted"/>
<dbReference type="Proteomes" id="UP000265566">
    <property type="component" value="Chromosome 7"/>
</dbReference>
<evidence type="ECO:0000256" key="1">
    <source>
        <dbReference type="SAM" id="MobiDB-lite"/>
    </source>
</evidence>
<evidence type="ECO:0000313" key="2">
    <source>
        <dbReference type="EMBL" id="RHN46155.1"/>
    </source>
</evidence>
<dbReference type="Gramene" id="rna40598">
    <property type="protein sequence ID" value="RHN46155.1"/>
    <property type="gene ID" value="gene40598"/>
</dbReference>
<feature type="compositionally biased region" description="Basic and acidic residues" evidence="1">
    <location>
        <begin position="8"/>
        <end position="21"/>
    </location>
</feature>
<feature type="region of interest" description="Disordered" evidence="1">
    <location>
        <begin position="1"/>
        <end position="22"/>
    </location>
</feature>
<dbReference type="EMBL" id="PSQE01000007">
    <property type="protein sequence ID" value="RHN46155.1"/>
    <property type="molecule type" value="Genomic_DNA"/>
</dbReference>
<comment type="caution">
    <text evidence="2">The sequence shown here is derived from an EMBL/GenBank/DDBJ whole genome shotgun (WGS) entry which is preliminary data.</text>
</comment>
<name>A0A396H4T4_MEDTR</name>